<comment type="cofactor">
    <cofactor evidence="1 6">
        <name>pyridoxal 5'-phosphate</name>
        <dbReference type="ChEBI" id="CHEBI:597326"/>
    </cofactor>
</comment>
<name>A0A7X6DU17_9BACT</name>
<evidence type="ECO:0000256" key="2">
    <source>
        <dbReference type="ARBA" id="ARBA00007441"/>
    </source>
</evidence>
<dbReference type="AlphaFoldDB" id="A0A7X6DU17"/>
<dbReference type="RefSeq" id="WP_168063098.1">
    <property type="nucleotide sequence ID" value="NZ_VTOW01000005.1"/>
</dbReference>
<dbReference type="GO" id="GO:0016212">
    <property type="term" value="F:kynurenine-oxoglutarate transaminase activity"/>
    <property type="evidence" value="ECO:0007669"/>
    <property type="project" value="TreeGrafter"/>
</dbReference>
<evidence type="ECO:0000313" key="9">
    <source>
        <dbReference type="Proteomes" id="UP000534783"/>
    </source>
</evidence>
<protein>
    <recommendedName>
        <fullName evidence="6">Aminotransferase</fullName>
        <ecNumber evidence="6">2.6.1.-</ecNumber>
    </recommendedName>
</protein>
<dbReference type="EC" id="2.6.1.-" evidence="6"/>
<dbReference type="FunFam" id="3.40.640.10:FF:000033">
    <property type="entry name" value="Aspartate aminotransferase"/>
    <property type="match status" value="1"/>
</dbReference>
<evidence type="ECO:0000256" key="3">
    <source>
        <dbReference type="ARBA" id="ARBA00022576"/>
    </source>
</evidence>
<dbReference type="PANTHER" id="PTHR43807">
    <property type="entry name" value="FI04487P"/>
    <property type="match status" value="1"/>
</dbReference>
<dbReference type="InterPro" id="IPR015422">
    <property type="entry name" value="PyrdxlP-dep_Trfase_small"/>
</dbReference>
<dbReference type="InterPro" id="IPR051326">
    <property type="entry name" value="Kynurenine-oxoglutarate_AT"/>
</dbReference>
<dbReference type="Gene3D" id="3.40.640.10">
    <property type="entry name" value="Type I PLP-dependent aspartate aminotransferase-like (Major domain)"/>
    <property type="match status" value="1"/>
</dbReference>
<evidence type="ECO:0000256" key="4">
    <source>
        <dbReference type="ARBA" id="ARBA00022679"/>
    </source>
</evidence>
<accession>A0A7X6DU17</accession>
<proteinExistence type="inferred from homology"/>
<reference evidence="8 9" key="1">
    <citation type="journal article" date="2020" name="Nature">
        <title>Bacterial chemolithoautotrophy via manganese oxidation.</title>
        <authorList>
            <person name="Yu H."/>
            <person name="Leadbetter J.R."/>
        </authorList>
    </citation>
    <scope>NUCLEOTIDE SEQUENCE [LARGE SCALE GENOMIC DNA]</scope>
    <source>
        <strain evidence="8 9">Mn-1</strain>
    </source>
</reference>
<evidence type="ECO:0000256" key="5">
    <source>
        <dbReference type="ARBA" id="ARBA00022898"/>
    </source>
</evidence>
<comment type="caution">
    <text evidence="8">The sequence shown here is derived from an EMBL/GenBank/DDBJ whole genome shotgun (WGS) entry which is preliminary data.</text>
</comment>
<dbReference type="InterPro" id="IPR015424">
    <property type="entry name" value="PyrdxlP-dep_Trfase"/>
</dbReference>
<dbReference type="GO" id="GO:0030170">
    <property type="term" value="F:pyridoxal phosphate binding"/>
    <property type="evidence" value="ECO:0007669"/>
    <property type="project" value="InterPro"/>
</dbReference>
<dbReference type="PROSITE" id="PS00105">
    <property type="entry name" value="AA_TRANSFER_CLASS_1"/>
    <property type="match status" value="1"/>
</dbReference>
<evidence type="ECO:0000256" key="1">
    <source>
        <dbReference type="ARBA" id="ARBA00001933"/>
    </source>
</evidence>
<evidence type="ECO:0000259" key="7">
    <source>
        <dbReference type="Pfam" id="PF00155"/>
    </source>
</evidence>
<evidence type="ECO:0000313" key="8">
    <source>
        <dbReference type="EMBL" id="NKE73159.1"/>
    </source>
</evidence>
<dbReference type="EMBL" id="VTOW01000005">
    <property type="protein sequence ID" value="NKE73159.1"/>
    <property type="molecule type" value="Genomic_DNA"/>
</dbReference>
<feature type="domain" description="Aminotransferase class I/classII large" evidence="7">
    <location>
        <begin position="30"/>
        <end position="369"/>
    </location>
</feature>
<organism evidence="8 9">
    <name type="scientific">Candidatus Manganitrophus noduliformans</name>
    <dbReference type="NCBI Taxonomy" id="2606439"/>
    <lineage>
        <taxon>Bacteria</taxon>
        <taxon>Pseudomonadati</taxon>
        <taxon>Nitrospirota</taxon>
        <taxon>Nitrospiria</taxon>
        <taxon>Candidatus Troglogloeales</taxon>
        <taxon>Candidatus Manganitrophaceae</taxon>
        <taxon>Candidatus Manganitrophus</taxon>
    </lineage>
</organism>
<keyword evidence="4 6" id="KW-0808">Transferase</keyword>
<keyword evidence="5" id="KW-0663">Pyridoxal phosphate</keyword>
<dbReference type="CDD" id="cd00609">
    <property type="entry name" value="AAT_like"/>
    <property type="match status" value="1"/>
</dbReference>
<dbReference type="InterPro" id="IPR004838">
    <property type="entry name" value="NHTrfase_class1_PyrdxlP-BS"/>
</dbReference>
<keyword evidence="9" id="KW-1185">Reference proteome</keyword>
<evidence type="ECO:0000256" key="6">
    <source>
        <dbReference type="RuleBase" id="RU000481"/>
    </source>
</evidence>
<dbReference type="Proteomes" id="UP000534783">
    <property type="component" value="Unassembled WGS sequence"/>
</dbReference>
<sequence length="393" mass="44026">MKELSKITESFSESVIREMTRVCDAAGGYNLSQGFPDFESPKEIKEAAIAAIHKEYNQYPVTFGEPELREAIAKKAARYNGIQCDPDTEITVTCGSTEAMIATLKAIINPGDEIIVFEPFYENYGPDGILSGATPRYVTLNAPDWSFSLEELEKAFNKKTKAIIINTPNNPTGKVFSREELQQIAALCVQWDTYAITDEIYEHILYEGEHISLATLPGMKERTVTINSISKTYSVTGWRVGWAIADKKITQRIRKVHDFLTVGAPTPFQHAASVALAFPNEYYETLRAHYQKARAFLVGLLREAGFKCAPPEGAYYIIADTSTLMAELDVDNDFSFSSKLIEVTGVATVPGSSFYSIPSKGRNQVRFCFCKKWETLFAVEKAFKKYFKEIGKY</sequence>
<dbReference type="SUPFAM" id="SSF53383">
    <property type="entry name" value="PLP-dependent transferases"/>
    <property type="match status" value="1"/>
</dbReference>
<dbReference type="PANTHER" id="PTHR43807:SF12">
    <property type="entry name" value="AMINOTRANSFERASE, CLASSES I AND II FAMILY PROTEIN, EXPRESSED"/>
    <property type="match status" value="1"/>
</dbReference>
<dbReference type="Gene3D" id="3.90.1150.10">
    <property type="entry name" value="Aspartate Aminotransferase, domain 1"/>
    <property type="match status" value="1"/>
</dbReference>
<dbReference type="GO" id="GO:0005737">
    <property type="term" value="C:cytoplasm"/>
    <property type="evidence" value="ECO:0007669"/>
    <property type="project" value="TreeGrafter"/>
</dbReference>
<dbReference type="InterPro" id="IPR004839">
    <property type="entry name" value="Aminotransferase_I/II_large"/>
</dbReference>
<dbReference type="InterPro" id="IPR015421">
    <property type="entry name" value="PyrdxlP-dep_Trfase_major"/>
</dbReference>
<gene>
    <name evidence="8" type="ORF">MNODULE_20600</name>
</gene>
<comment type="similarity">
    <text evidence="2 6">Belongs to the class-I pyridoxal-phosphate-dependent aminotransferase family.</text>
</comment>
<keyword evidence="3 6" id="KW-0032">Aminotransferase</keyword>
<dbReference type="Pfam" id="PF00155">
    <property type="entry name" value="Aminotran_1_2"/>
    <property type="match status" value="1"/>
</dbReference>